<protein>
    <submittedName>
        <fullName evidence="2">Uncharacterized protein</fullName>
    </submittedName>
</protein>
<reference evidence="2 3" key="1">
    <citation type="submission" date="2017-02" db="EMBL/GenBank/DDBJ databases">
        <title>Genomes of Trichoderma spp. with biocontrol activity.</title>
        <authorList>
            <person name="Gardiner D."/>
            <person name="Kazan K."/>
            <person name="Vos C."/>
            <person name="Harvey P."/>
        </authorList>
    </citation>
    <scope>NUCLEOTIDE SEQUENCE [LARGE SCALE GENOMIC DNA]</scope>
    <source>
        <strain evidence="2 3">Tr1</strain>
    </source>
</reference>
<feature type="compositionally biased region" description="Polar residues" evidence="1">
    <location>
        <begin position="11"/>
        <end position="37"/>
    </location>
</feature>
<sequence length="69" mass="7498">MSGRPMPTLAIPTQSTSPGNQPTSPNGRPATWSSSAQRKMARLYVYTTLSVDKIRAIINGQQPPDKTIQ</sequence>
<dbReference type="AlphaFoldDB" id="A0A2K0U1H1"/>
<organism evidence="2 3">
    <name type="scientific">Trichoderma harzianum</name>
    <name type="common">Hypocrea lixii</name>
    <dbReference type="NCBI Taxonomy" id="5544"/>
    <lineage>
        <taxon>Eukaryota</taxon>
        <taxon>Fungi</taxon>
        <taxon>Dikarya</taxon>
        <taxon>Ascomycota</taxon>
        <taxon>Pezizomycotina</taxon>
        <taxon>Sordariomycetes</taxon>
        <taxon>Hypocreomycetidae</taxon>
        <taxon>Hypocreales</taxon>
        <taxon>Hypocreaceae</taxon>
        <taxon>Trichoderma</taxon>
    </lineage>
</organism>
<evidence type="ECO:0000313" key="3">
    <source>
        <dbReference type="Proteomes" id="UP000236290"/>
    </source>
</evidence>
<dbReference type="Proteomes" id="UP000236290">
    <property type="component" value="Unassembled WGS sequence"/>
</dbReference>
<comment type="caution">
    <text evidence="2">The sequence shown here is derived from an EMBL/GenBank/DDBJ whole genome shotgun (WGS) entry which is preliminary data.</text>
</comment>
<evidence type="ECO:0000256" key="1">
    <source>
        <dbReference type="SAM" id="MobiDB-lite"/>
    </source>
</evidence>
<accession>A0A2K0U1H1</accession>
<feature type="region of interest" description="Disordered" evidence="1">
    <location>
        <begin position="1"/>
        <end position="37"/>
    </location>
</feature>
<gene>
    <name evidence="2" type="ORF">THARTR1_07739</name>
</gene>
<dbReference type="OrthoDB" id="194358at2759"/>
<evidence type="ECO:0000313" key="2">
    <source>
        <dbReference type="EMBL" id="PNP51622.1"/>
    </source>
</evidence>
<name>A0A2K0U1H1_TRIHA</name>
<dbReference type="EMBL" id="MTYI01000121">
    <property type="protein sequence ID" value="PNP51622.1"/>
    <property type="molecule type" value="Genomic_DNA"/>
</dbReference>
<proteinExistence type="predicted"/>